<feature type="domain" description="Nuclease associated modular" evidence="3">
    <location>
        <begin position="32"/>
        <end position="48"/>
    </location>
</feature>
<dbReference type="SMART" id="SM00496">
    <property type="entry name" value="IENR2"/>
    <property type="match status" value="5"/>
</dbReference>
<keyword evidence="5" id="KW-1185">Reference proteome</keyword>
<feature type="domain" description="Nuclease associated modular" evidence="3">
    <location>
        <begin position="106"/>
        <end position="122"/>
    </location>
</feature>
<reference evidence="4 5" key="1">
    <citation type="journal article" date="2010" name="Nature">
        <title>The Ectocarpus genome and the independent evolution of multicellularity in brown algae.</title>
        <authorList>
            <person name="Cock J.M."/>
            <person name="Sterck L."/>
            <person name="Rouze P."/>
            <person name="Scornet D."/>
            <person name="Allen A.E."/>
            <person name="Amoutzias G."/>
            <person name="Anthouard V."/>
            <person name="Artiguenave F."/>
            <person name="Aury J.M."/>
            <person name="Badger J.H."/>
            <person name="Beszteri B."/>
            <person name="Billiau K."/>
            <person name="Bonnet E."/>
            <person name="Bothwell J.H."/>
            <person name="Bowler C."/>
            <person name="Boyen C."/>
            <person name="Brownlee C."/>
            <person name="Carrano C.J."/>
            <person name="Charrier B."/>
            <person name="Cho G.Y."/>
            <person name="Coelho S.M."/>
            <person name="Collen J."/>
            <person name="Corre E."/>
            <person name="Da Silva C."/>
            <person name="Delage L."/>
            <person name="Delaroque N."/>
            <person name="Dittami S.M."/>
            <person name="Doulbeau S."/>
            <person name="Elias M."/>
            <person name="Farnham G."/>
            <person name="Gachon C.M."/>
            <person name="Gschloessl B."/>
            <person name="Heesch S."/>
            <person name="Jabbari K."/>
            <person name="Jubin C."/>
            <person name="Kawai H."/>
            <person name="Kimura K."/>
            <person name="Kloareg B."/>
            <person name="Kupper F.C."/>
            <person name="Lang D."/>
            <person name="Le Bail A."/>
            <person name="Leblanc C."/>
            <person name="Lerouge P."/>
            <person name="Lohr M."/>
            <person name="Lopez P.J."/>
            <person name="Martens C."/>
            <person name="Maumus F."/>
            <person name="Michel G."/>
            <person name="Miranda-Saavedra D."/>
            <person name="Morales J."/>
            <person name="Moreau H."/>
            <person name="Motomura T."/>
            <person name="Nagasato C."/>
            <person name="Napoli C.A."/>
            <person name="Nelson D.R."/>
            <person name="Nyvall-Collen P."/>
            <person name="Peters A.F."/>
            <person name="Pommier C."/>
            <person name="Potin P."/>
            <person name="Poulain J."/>
            <person name="Quesneville H."/>
            <person name="Read B."/>
            <person name="Rensing S.A."/>
            <person name="Ritter A."/>
            <person name="Rousvoal S."/>
            <person name="Samanta M."/>
            <person name="Samson G."/>
            <person name="Schroeder D.C."/>
            <person name="Segurens B."/>
            <person name="Strittmatter M."/>
            <person name="Tonon T."/>
            <person name="Tregear J.W."/>
            <person name="Valentin K."/>
            <person name="von Dassow P."/>
            <person name="Yamagishi T."/>
            <person name="Van de Peer Y."/>
            <person name="Wincker P."/>
        </authorList>
    </citation>
    <scope>NUCLEOTIDE SEQUENCE [LARGE SCALE GENOMIC DNA]</scope>
    <source>
        <strain evidence="5">Ec32 / CCAP1310/4</strain>
    </source>
</reference>
<feature type="region of interest" description="Disordered" evidence="2">
    <location>
        <begin position="1"/>
        <end position="23"/>
    </location>
</feature>
<dbReference type="InterPro" id="IPR003611">
    <property type="entry name" value="NUMOD3"/>
</dbReference>
<feature type="compositionally biased region" description="Basic and acidic residues" evidence="2">
    <location>
        <begin position="60"/>
        <end position="70"/>
    </location>
</feature>
<dbReference type="eggNOG" id="ENOG502S59J">
    <property type="taxonomic scope" value="Eukaryota"/>
</dbReference>
<feature type="compositionally biased region" description="Basic and acidic residues" evidence="2">
    <location>
        <begin position="236"/>
        <end position="246"/>
    </location>
</feature>
<feature type="region of interest" description="Disordered" evidence="2">
    <location>
        <begin position="44"/>
        <end position="152"/>
    </location>
</feature>
<feature type="domain" description="Nuclease associated modular" evidence="3">
    <location>
        <begin position="143"/>
        <end position="159"/>
    </location>
</feature>
<accession>D7FJE6</accession>
<gene>
    <name evidence="4" type="ORF">Esi_0133_0050</name>
</gene>
<evidence type="ECO:0000313" key="4">
    <source>
        <dbReference type="EMBL" id="CBJ29049.1"/>
    </source>
</evidence>
<feature type="domain" description="Nuclease associated modular" evidence="3">
    <location>
        <begin position="56"/>
        <end position="72"/>
    </location>
</feature>
<name>D7FJE6_ECTSI</name>
<dbReference type="EMBL" id="FN649742">
    <property type="protein sequence ID" value="CBJ29049.1"/>
    <property type="molecule type" value="Genomic_DNA"/>
</dbReference>
<evidence type="ECO:0000259" key="3">
    <source>
        <dbReference type="SMART" id="SM00496"/>
    </source>
</evidence>
<sequence length="417" mass="47315">MTNKEQTLRPSKGKESTSVEGKEATVIITEAGGRPHTVASKAKISAANKGKKPWNVGVGHSEETRRKIAEGARNAARKRREKTAESLGMTLEEYEEMKRRKPAGKRDPTVTEETRKKISARLKAKWQDPSYRERRKQCMPNRKGVPHTEETKARISAAVKNKWNDPVYREKITNMERTEETRAKIGRIIREQWANPVTRKERLKNMAPRTEEHNQKIAASVRSKWLDPEYKKRTSEAMRKAAHDRIIASGGVPKPPRVRRPRVPRAPGEPGSRASRIEGVGISREAQRNLNRWAKQRKDAEVRLMRQAKKEEREREAATKLAIREAKAEAERIALEEEAALTEGLDDLEKVLMRSTIRAKKQERLEKVAKAAAKAKAAAAAKEEQPAQPVEPVEPVEAVPDGFEMVEINGRMVLRMK</sequence>
<dbReference type="Proteomes" id="UP000002630">
    <property type="component" value="Linkage Group LG17"/>
</dbReference>
<feature type="domain" description="Nuclease associated modular" evidence="3">
    <location>
        <begin position="173"/>
        <end position="189"/>
    </location>
</feature>
<dbReference type="SUPFAM" id="SSF64496">
    <property type="entry name" value="DNA-binding domain of intron-encoded endonucleases"/>
    <property type="match status" value="1"/>
</dbReference>
<protein>
    <recommendedName>
        <fullName evidence="3">Nuclease associated modular domain-containing protein</fullName>
    </recommendedName>
</protein>
<feature type="compositionally biased region" description="Basic and acidic residues" evidence="2">
    <location>
        <begin position="104"/>
        <end position="116"/>
    </location>
</feature>
<evidence type="ECO:0000313" key="5">
    <source>
        <dbReference type="Proteomes" id="UP000002630"/>
    </source>
</evidence>
<evidence type="ECO:0000256" key="1">
    <source>
        <dbReference type="SAM" id="Coils"/>
    </source>
</evidence>
<feature type="compositionally biased region" description="Basic and acidic residues" evidence="2">
    <location>
        <begin position="12"/>
        <end position="23"/>
    </location>
</feature>
<dbReference type="OrthoDB" id="6013at2759"/>
<feature type="coiled-coil region" evidence="1">
    <location>
        <begin position="283"/>
        <end position="385"/>
    </location>
</feature>
<dbReference type="EMBL" id="FN647953">
    <property type="protein sequence ID" value="CBJ29049.1"/>
    <property type="molecule type" value="Genomic_DNA"/>
</dbReference>
<dbReference type="Pfam" id="PF07460">
    <property type="entry name" value="NUMOD3"/>
    <property type="match status" value="2"/>
</dbReference>
<dbReference type="InParanoid" id="D7FJE6"/>
<proteinExistence type="predicted"/>
<dbReference type="AlphaFoldDB" id="D7FJE6"/>
<keyword evidence="1" id="KW-0175">Coiled coil</keyword>
<organism evidence="4 5">
    <name type="scientific">Ectocarpus siliculosus</name>
    <name type="common">Brown alga</name>
    <name type="synonym">Conferva siliculosa</name>
    <dbReference type="NCBI Taxonomy" id="2880"/>
    <lineage>
        <taxon>Eukaryota</taxon>
        <taxon>Sar</taxon>
        <taxon>Stramenopiles</taxon>
        <taxon>Ochrophyta</taxon>
        <taxon>PX clade</taxon>
        <taxon>Phaeophyceae</taxon>
        <taxon>Ectocarpales</taxon>
        <taxon>Ectocarpaceae</taxon>
        <taxon>Ectocarpus</taxon>
    </lineage>
</organism>
<feature type="region of interest" description="Disordered" evidence="2">
    <location>
        <begin position="236"/>
        <end position="283"/>
    </location>
</feature>
<dbReference type="GO" id="GO:0003677">
    <property type="term" value="F:DNA binding"/>
    <property type="evidence" value="ECO:0007669"/>
    <property type="project" value="InterPro"/>
</dbReference>
<evidence type="ECO:0000256" key="2">
    <source>
        <dbReference type="SAM" id="MobiDB-lite"/>
    </source>
</evidence>